<proteinExistence type="inferred from homology"/>
<evidence type="ECO:0000313" key="4">
    <source>
        <dbReference type="Proteomes" id="UP000054516"/>
    </source>
</evidence>
<comment type="function">
    <text evidence="1">Acts as an adapter for the XPO1/CRM1-mediated export of the 60S ribosomal subunit.</text>
</comment>
<comment type="subcellular location">
    <subcellularLocation>
        <location evidence="1">Cytoplasm</location>
    </subcellularLocation>
    <subcellularLocation>
        <location evidence="1">Nucleus</location>
    </subcellularLocation>
</comment>
<evidence type="ECO:0000259" key="2">
    <source>
        <dbReference type="Pfam" id="PF04981"/>
    </source>
</evidence>
<gene>
    <name evidence="3" type="ORF">SAMD00023353_6100450</name>
</gene>
<dbReference type="InterPro" id="IPR007064">
    <property type="entry name" value="Nmd3_N"/>
</dbReference>
<dbReference type="GO" id="GO:0043023">
    <property type="term" value="F:ribosomal large subunit binding"/>
    <property type="evidence" value="ECO:0007669"/>
    <property type="project" value="InterPro"/>
</dbReference>
<keyword evidence="1" id="KW-0653">Protein transport</keyword>
<dbReference type="InterPro" id="IPR039768">
    <property type="entry name" value="Nmd3"/>
</dbReference>
<dbReference type="OrthoDB" id="203821at2759"/>
<reference evidence="3" key="1">
    <citation type="submission" date="2016-03" db="EMBL/GenBank/DDBJ databases">
        <title>Draft genome sequence of Rosellinia necatrix.</title>
        <authorList>
            <person name="Kanematsu S."/>
        </authorList>
    </citation>
    <scope>NUCLEOTIDE SEQUENCE [LARGE SCALE GENOMIC DNA]</scope>
    <source>
        <strain evidence="3">W97</strain>
    </source>
</reference>
<protein>
    <recommendedName>
        <fullName evidence="1">60S ribosomal export protein NMD3</fullName>
    </recommendedName>
</protein>
<evidence type="ECO:0000313" key="3">
    <source>
        <dbReference type="EMBL" id="GAW26999.1"/>
    </source>
</evidence>
<dbReference type="Proteomes" id="UP000054516">
    <property type="component" value="Unassembled WGS sequence"/>
</dbReference>
<sequence length="108" mass="12014">MSMDIDTPMPMAAPAPTQGVTATILCADCGAPIDGMTAIEAKCYDCFKLTKDISQGIQREATLHFCRDCDRWLQREYPGRLLQRAPKRTALVHFAGRYPKLTQCIPIP</sequence>
<dbReference type="Pfam" id="PF04981">
    <property type="entry name" value="NMD3"/>
    <property type="match status" value="1"/>
</dbReference>
<keyword evidence="4" id="KW-1185">Reference proteome</keyword>
<dbReference type="GO" id="GO:0005634">
    <property type="term" value="C:nucleus"/>
    <property type="evidence" value="ECO:0007669"/>
    <property type="project" value="UniProtKB-SubCell"/>
</dbReference>
<dbReference type="AlphaFoldDB" id="A0A1S8AAB7"/>
<feature type="domain" description="Nmd3 N-terminal" evidence="2">
    <location>
        <begin position="26"/>
        <end position="76"/>
    </location>
</feature>
<dbReference type="EMBL" id="DF977506">
    <property type="protein sequence ID" value="GAW26999.1"/>
    <property type="molecule type" value="Genomic_DNA"/>
</dbReference>
<dbReference type="GO" id="GO:0015031">
    <property type="term" value="P:protein transport"/>
    <property type="evidence" value="ECO:0007669"/>
    <property type="project" value="UniProtKB-KW"/>
</dbReference>
<keyword evidence="1" id="KW-0963">Cytoplasm</keyword>
<dbReference type="GO" id="GO:0005737">
    <property type="term" value="C:cytoplasm"/>
    <property type="evidence" value="ECO:0007669"/>
    <property type="project" value="UniProtKB-SubCell"/>
</dbReference>
<dbReference type="STRING" id="77044.A0A1S8AAB7"/>
<keyword evidence="1" id="KW-0813">Transport</keyword>
<name>A0A1S8AAB7_ROSNE</name>
<dbReference type="PANTHER" id="PTHR12746">
    <property type="entry name" value="NONSENSE-MEDIATED MRNA DECAY PROTEIN 3"/>
    <property type="match status" value="1"/>
</dbReference>
<comment type="similarity">
    <text evidence="1">Belongs to the NMD3 family.</text>
</comment>
<dbReference type="PANTHER" id="PTHR12746:SF2">
    <property type="entry name" value="60S RIBOSOMAL EXPORT PROTEIN NMD3"/>
    <property type="match status" value="1"/>
</dbReference>
<dbReference type="GO" id="GO:0000055">
    <property type="term" value="P:ribosomal large subunit export from nucleus"/>
    <property type="evidence" value="ECO:0007669"/>
    <property type="project" value="TreeGrafter"/>
</dbReference>
<keyword evidence="1" id="KW-0539">Nucleus</keyword>
<evidence type="ECO:0000256" key="1">
    <source>
        <dbReference type="RuleBase" id="RU364108"/>
    </source>
</evidence>
<accession>A0A1S8AAB7</accession>
<organism evidence="3">
    <name type="scientific">Rosellinia necatrix</name>
    <name type="common">White root-rot fungus</name>
    <dbReference type="NCBI Taxonomy" id="77044"/>
    <lineage>
        <taxon>Eukaryota</taxon>
        <taxon>Fungi</taxon>
        <taxon>Dikarya</taxon>
        <taxon>Ascomycota</taxon>
        <taxon>Pezizomycotina</taxon>
        <taxon>Sordariomycetes</taxon>
        <taxon>Xylariomycetidae</taxon>
        <taxon>Xylariales</taxon>
        <taxon>Xylariaceae</taxon>
        <taxon>Rosellinia</taxon>
    </lineage>
</organism>